<keyword evidence="1 3" id="KW-0808">Transferase</keyword>
<reference evidence="3 4" key="1">
    <citation type="submission" date="2017-06" db="EMBL/GenBank/DDBJ databases">
        <title>Investigating the central metabolism of Clostridium thermosuccinogenes.</title>
        <authorList>
            <person name="Koendjbiharie J.G."/>
            <person name="van Kranenburg R."/>
        </authorList>
    </citation>
    <scope>NUCLEOTIDE SEQUENCE [LARGE SCALE GENOMIC DNA]</scope>
    <source>
        <strain evidence="3 4">DSM 5806</strain>
    </source>
</reference>
<dbReference type="Pfam" id="PF13439">
    <property type="entry name" value="Glyco_transf_4"/>
    <property type="match status" value="1"/>
</dbReference>
<dbReference type="SUPFAM" id="SSF53756">
    <property type="entry name" value="UDP-Glycosyltransferase/glycogen phosphorylase"/>
    <property type="match status" value="1"/>
</dbReference>
<evidence type="ECO:0000259" key="2">
    <source>
        <dbReference type="Pfam" id="PF13439"/>
    </source>
</evidence>
<evidence type="ECO:0000313" key="3">
    <source>
        <dbReference type="EMBL" id="PNU00911.1"/>
    </source>
</evidence>
<name>A0A2K2FK03_9CLOT</name>
<dbReference type="GO" id="GO:0016757">
    <property type="term" value="F:glycosyltransferase activity"/>
    <property type="evidence" value="ECO:0007669"/>
    <property type="project" value="TreeGrafter"/>
</dbReference>
<dbReference type="PANTHER" id="PTHR46401">
    <property type="entry name" value="GLYCOSYLTRANSFERASE WBBK-RELATED"/>
    <property type="match status" value="1"/>
</dbReference>
<dbReference type="KEGG" id="cthd:CDO33_01140"/>
<dbReference type="PANTHER" id="PTHR46401:SF2">
    <property type="entry name" value="GLYCOSYLTRANSFERASE WBBK-RELATED"/>
    <property type="match status" value="1"/>
</dbReference>
<dbReference type="InterPro" id="IPR028098">
    <property type="entry name" value="Glyco_trans_4-like_N"/>
</dbReference>
<dbReference type="CDD" id="cd03794">
    <property type="entry name" value="GT4_WbuB-like"/>
    <property type="match status" value="1"/>
</dbReference>
<sequence length="412" mass="47191">MKQKKDILFLCQYFYPEYVSSATLPYDTAVALVKAGFSVGAMCGYPKEYNKSGKVPLKEVYEDIEIRRLKYIQLKRSNFIGRLINYFSFTFSVALRFPSLRNYKSIIVYSNPPVLPLIAAWASKLFHTKIVFVSYDVYPEIAHITNSISVSSIISKMMKKFNKTIFKHVNKVVALSNEMKDYLLEHRLSLKRHQVEVIPNWYEDKGIIDTSKSYKNELFKDLALGENLVVSYFGNMGICQDLDTILDAIRELKNINDIRFIFAGHGNKMEAFKSIVKEENLQNVTIYDFLHGQDFQDALNISDCFLVSLAEGLTGLAVPSKTYSYMMAGKPVIAIMGRNSDISKDLLENDAGFALEVGEVSKLVNAILELKNDKTRKELMGKNCRELFLKKYTKEKCTQQYVDMMKKILEAH</sequence>
<gene>
    <name evidence="3" type="ORF">CDQ84_03240</name>
</gene>
<dbReference type="Pfam" id="PF13692">
    <property type="entry name" value="Glyco_trans_1_4"/>
    <property type="match status" value="1"/>
</dbReference>
<dbReference type="RefSeq" id="WP_103080294.1">
    <property type="nucleotide sequence ID" value="NZ_CP021850.1"/>
</dbReference>
<dbReference type="EMBL" id="NIOJ01000005">
    <property type="protein sequence ID" value="PNU00911.1"/>
    <property type="molecule type" value="Genomic_DNA"/>
</dbReference>
<dbReference type="GO" id="GO:0009103">
    <property type="term" value="P:lipopolysaccharide biosynthetic process"/>
    <property type="evidence" value="ECO:0007669"/>
    <property type="project" value="TreeGrafter"/>
</dbReference>
<dbReference type="Gene3D" id="3.40.50.2000">
    <property type="entry name" value="Glycogen Phosphorylase B"/>
    <property type="match status" value="2"/>
</dbReference>
<evidence type="ECO:0000256" key="1">
    <source>
        <dbReference type="ARBA" id="ARBA00022679"/>
    </source>
</evidence>
<feature type="domain" description="Glycosyltransferase subfamily 4-like N-terminal" evidence="2">
    <location>
        <begin position="27"/>
        <end position="201"/>
    </location>
</feature>
<protein>
    <submittedName>
        <fullName evidence="3">Glycosyltransferase WbuB</fullName>
    </submittedName>
</protein>
<dbReference type="OrthoDB" id="9811902at2"/>
<organism evidence="3 4">
    <name type="scientific">Clostridium thermosuccinogenes</name>
    <dbReference type="NCBI Taxonomy" id="84032"/>
    <lineage>
        <taxon>Bacteria</taxon>
        <taxon>Bacillati</taxon>
        <taxon>Bacillota</taxon>
        <taxon>Clostridia</taxon>
        <taxon>Eubacteriales</taxon>
        <taxon>Clostridiaceae</taxon>
        <taxon>Clostridium</taxon>
    </lineage>
</organism>
<keyword evidence="4" id="KW-1185">Reference proteome</keyword>
<dbReference type="AlphaFoldDB" id="A0A2K2FK03"/>
<evidence type="ECO:0000313" key="4">
    <source>
        <dbReference type="Proteomes" id="UP000236151"/>
    </source>
</evidence>
<comment type="caution">
    <text evidence="3">The sequence shown here is derived from an EMBL/GenBank/DDBJ whole genome shotgun (WGS) entry which is preliminary data.</text>
</comment>
<accession>A0A2K2FK03</accession>
<proteinExistence type="predicted"/>
<dbReference type="Proteomes" id="UP000236151">
    <property type="component" value="Unassembled WGS sequence"/>
</dbReference>